<gene>
    <name evidence="2" type="ORF">FEF26_13750</name>
</gene>
<evidence type="ECO:0000313" key="3">
    <source>
        <dbReference type="Proteomes" id="UP000310458"/>
    </source>
</evidence>
<feature type="transmembrane region" description="Helical" evidence="1">
    <location>
        <begin position="6"/>
        <end position="30"/>
    </location>
</feature>
<name>A0A5R9B7P9_9MICC</name>
<proteinExistence type="predicted"/>
<dbReference type="Proteomes" id="UP000310458">
    <property type="component" value="Unassembled WGS sequence"/>
</dbReference>
<sequence>MGSAWIGILTYLLFVGGGILIAAAVLYVVVRGAVLSALRAHDIERAHGTERRDARETPV</sequence>
<keyword evidence="3" id="KW-1185">Reference proteome</keyword>
<dbReference type="RefSeq" id="WP_138254113.1">
    <property type="nucleotide sequence ID" value="NZ_VAVZ01000049.1"/>
</dbReference>
<dbReference type="EMBL" id="VAVZ01000049">
    <property type="protein sequence ID" value="TLP93256.1"/>
    <property type="molecule type" value="Genomic_DNA"/>
</dbReference>
<protein>
    <submittedName>
        <fullName evidence="2">Uncharacterized protein</fullName>
    </submittedName>
</protein>
<keyword evidence="1" id="KW-0472">Membrane</keyword>
<keyword evidence="1" id="KW-1133">Transmembrane helix</keyword>
<organism evidence="2 3">
    <name type="scientific">Nesterenkonia salmonea</name>
    <dbReference type="NCBI Taxonomy" id="1804987"/>
    <lineage>
        <taxon>Bacteria</taxon>
        <taxon>Bacillati</taxon>
        <taxon>Actinomycetota</taxon>
        <taxon>Actinomycetes</taxon>
        <taxon>Micrococcales</taxon>
        <taxon>Micrococcaceae</taxon>
        <taxon>Nesterenkonia</taxon>
    </lineage>
</organism>
<evidence type="ECO:0000313" key="2">
    <source>
        <dbReference type="EMBL" id="TLP93256.1"/>
    </source>
</evidence>
<evidence type="ECO:0000256" key="1">
    <source>
        <dbReference type="SAM" id="Phobius"/>
    </source>
</evidence>
<accession>A0A5R9B7P9</accession>
<reference evidence="2 3" key="1">
    <citation type="submission" date="2019-05" db="EMBL/GenBank/DDBJ databases">
        <title>Nesterenkonia sp. GY074 isolated from the Southern Atlantic Ocean.</title>
        <authorList>
            <person name="Zhang G."/>
        </authorList>
    </citation>
    <scope>NUCLEOTIDE SEQUENCE [LARGE SCALE GENOMIC DNA]</scope>
    <source>
        <strain evidence="2 3">GY074</strain>
    </source>
</reference>
<keyword evidence="1" id="KW-0812">Transmembrane</keyword>
<dbReference type="AlphaFoldDB" id="A0A5R9B7P9"/>
<comment type="caution">
    <text evidence="2">The sequence shown here is derived from an EMBL/GenBank/DDBJ whole genome shotgun (WGS) entry which is preliminary data.</text>
</comment>